<organism evidence="1 2">
    <name type="scientific">Panagrolaimus davidi</name>
    <dbReference type="NCBI Taxonomy" id="227884"/>
    <lineage>
        <taxon>Eukaryota</taxon>
        <taxon>Metazoa</taxon>
        <taxon>Ecdysozoa</taxon>
        <taxon>Nematoda</taxon>
        <taxon>Chromadorea</taxon>
        <taxon>Rhabditida</taxon>
        <taxon>Tylenchina</taxon>
        <taxon>Panagrolaimomorpha</taxon>
        <taxon>Panagrolaimoidea</taxon>
        <taxon>Panagrolaimidae</taxon>
        <taxon>Panagrolaimus</taxon>
    </lineage>
</organism>
<sequence length="153" mass="17604">MILLWDTNIFVLVKKGFFLSPAEFKTKYQNHGVAEDHRFKHVYDLAEKQALQKQKMVSDAESFNIVDCIKADLIEVIPNASFNEMDKKFLMESLGIDWYLCLDTDGVITLKHHSVIDQSDCILAEMKSQNEFFLTPDVKTNLTVSFNNVKPIL</sequence>
<dbReference type="AlphaFoldDB" id="A0A914PSS0"/>
<accession>A0A914PSS0</accession>
<keyword evidence="1" id="KW-1185">Reference proteome</keyword>
<name>A0A914PSS0_9BILA</name>
<dbReference type="WBParaSite" id="PDA_v2.g21727.t1">
    <property type="protein sequence ID" value="PDA_v2.g21727.t1"/>
    <property type="gene ID" value="PDA_v2.g21727"/>
</dbReference>
<evidence type="ECO:0000313" key="1">
    <source>
        <dbReference type="Proteomes" id="UP000887578"/>
    </source>
</evidence>
<proteinExistence type="predicted"/>
<reference evidence="2" key="1">
    <citation type="submission" date="2022-11" db="UniProtKB">
        <authorList>
            <consortium name="WormBaseParasite"/>
        </authorList>
    </citation>
    <scope>IDENTIFICATION</scope>
</reference>
<dbReference type="Proteomes" id="UP000887578">
    <property type="component" value="Unplaced"/>
</dbReference>
<evidence type="ECO:0000313" key="2">
    <source>
        <dbReference type="WBParaSite" id="PDA_v2.g21727.t1"/>
    </source>
</evidence>
<protein>
    <submittedName>
        <fullName evidence="2">Uncharacterized protein</fullName>
    </submittedName>
</protein>